<dbReference type="Gene3D" id="1.10.357.10">
    <property type="entry name" value="Tetracycline Repressor, domain 2"/>
    <property type="match status" value="1"/>
</dbReference>
<proteinExistence type="predicted"/>
<dbReference type="InterPro" id="IPR009057">
    <property type="entry name" value="Homeodomain-like_sf"/>
</dbReference>
<dbReference type="OrthoDB" id="8595767at2"/>
<feature type="domain" description="HTH tetR-type" evidence="3">
    <location>
        <begin position="17"/>
        <end position="76"/>
    </location>
</feature>
<name>A0A4V3YXM3_9BURK</name>
<dbReference type="GO" id="GO:0003700">
    <property type="term" value="F:DNA-binding transcription factor activity"/>
    <property type="evidence" value="ECO:0007669"/>
    <property type="project" value="TreeGrafter"/>
</dbReference>
<evidence type="ECO:0000313" key="5">
    <source>
        <dbReference type="Proteomes" id="UP000306236"/>
    </source>
</evidence>
<dbReference type="SUPFAM" id="SSF48498">
    <property type="entry name" value="Tetracyclin repressor-like, C-terminal domain"/>
    <property type="match status" value="1"/>
</dbReference>
<dbReference type="Proteomes" id="UP000306236">
    <property type="component" value="Unassembled WGS sequence"/>
</dbReference>
<dbReference type="InterPro" id="IPR050109">
    <property type="entry name" value="HTH-type_TetR-like_transc_reg"/>
</dbReference>
<dbReference type="GO" id="GO:0000976">
    <property type="term" value="F:transcription cis-regulatory region binding"/>
    <property type="evidence" value="ECO:0007669"/>
    <property type="project" value="TreeGrafter"/>
</dbReference>
<dbReference type="RefSeq" id="WP_136405311.1">
    <property type="nucleotide sequence ID" value="NZ_SSWX01000003.1"/>
</dbReference>
<dbReference type="PRINTS" id="PR00455">
    <property type="entry name" value="HTHTETR"/>
</dbReference>
<dbReference type="PANTHER" id="PTHR30055:SF146">
    <property type="entry name" value="HTH-TYPE TRANSCRIPTIONAL DUAL REGULATOR CECR"/>
    <property type="match status" value="1"/>
</dbReference>
<dbReference type="Pfam" id="PF00440">
    <property type="entry name" value="TetR_N"/>
    <property type="match status" value="1"/>
</dbReference>
<dbReference type="SUPFAM" id="SSF46689">
    <property type="entry name" value="Homeodomain-like"/>
    <property type="match status" value="1"/>
</dbReference>
<evidence type="ECO:0000256" key="1">
    <source>
        <dbReference type="ARBA" id="ARBA00023125"/>
    </source>
</evidence>
<dbReference type="PANTHER" id="PTHR30055">
    <property type="entry name" value="HTH-TYPE TRANSCRIPTIONAL REGULATOR RUTR"/>
    <property type="match status" value="1"/>
</dbReference>
<protein>
    <submittedName>
        <fullName evidence="4">TetR/AcrR family transcriptional regulator</fullName>
    </submittedName>
</protein>
<keyword evidence="1 2" id="KW-0238">DNA-binding</keyword>
<organism evidence="4 5">
    <name type="scientific">Lampropedia aestuarii</name>
    <dbReference type="NCBI Taxonomy" id="2562762"/>
    <lineage>
        <taxon>Bacteria</taxon>
        <taxon>Pseudomonadati</taxon>
        <taxon>Pseudomonadota</taxon>
        <taxon>Betaproteobacteria</taxon>
        <taxon>Burkholderiales</taxon>
        <taxon>Comamonadaceae</taxon>
        <taxon>Lampropedia</taxon>
    </lineage>
</organism>
<dbReference type="InterPro" id="IPR036271">
    <property type="entry name" value="Tet_transcr_reg_TetR-rel_C_sf"/>
</dbReference>
<dbReference type="AlphaFoldDB" id="A0A4V3YXM3"/>
<accession>A0A4V3YXM3</accession>
<sequence length="217" mass="24317">MSRVYQKKFHKHPGRPMHARAELVACARELFIEQGLDISLDTIASKAGTTRQTLYNHFTSKTLLLAEALESIQGDLEAPFINAYKHHLALDQRLLEMGRAIQLHFYDPRVIQLQRLLILALVQMPEVLPDWQQRRTGHASAMLTSALAQEQARGTIHIEQPEHAANAFLGAVMGPMYPGVLLGDKVPSAPELERLNQEVCRTFMRAWSAQTSTACAV</sequence>
<evidence type="ECO:0000256" key="2">
    <source>
        <dbReference type="PROSITE-ProRule" id="PRU00335"/>
    </source>
</evidence>
<dbReference type="InterPro" id="IPR039536">
    <property type="entry name" value="TetR_C_Proteobacteria"/>
</dbReference>
<keyword evidence="5" id="KW-1185">Reference proteome</keyword>
<gene>
    <name evidence="4" type="ORF">E8K88_03780</name>
</gene>
<dbReference type="PROSITE" id="PS50977">
    <property type="entry name" value="HTH_TETR_2"/>
    <property type="match status" value="1"/>
</dbReference>
<comment type="caution">
    <text evidence="4">The sequence shown here is derived from an EMBL/GenBank/DDBJ whole genome shotgun (WGS) entry which is preliminary data.</text>
</comment>
<evidence type="ECO:0000313" key="4">
    <source>
        <dbReference type="EMBL" id="THJ35712.1"/>
    </source>
</evidence>
<feature type="DNA-binding region" description="H-T-H motif" evidence="2">
    <location>
        <begin position="39"/>
        <end position="58"/>
    </location>
</feature>
<dbReference type="EMBL" id="SSWX01000003">
    <property type="protein sequence ID" value="THJ35712.1"/>
    <property type="molecule type" value="Genomic_DNA"/>
</dbReference>
<dbReference type="InterPro" id="IPR001647">
    <property type="entry name" value="HTH_TetR"/>
</dbReference>
<evidence type="ECO:0000259" key="3">
    <source>
        <dbReference type="PROSITE" id="PS50977"/>
    </source>
</evidence>
<reference evidence="4 5" key="1">
    <citation type="submission" date="2019-04" db="EMBL/GenBank/DDBJ databases">
        <title>Lampropedia sp YIM MLB12 draf genome.</title>
        <authorList>
            <person name="Wang Y.-X."/>
        </authorList>
    </citation>
    <scope>NUCLEOTIDE SEQUENCE [LARGE SCALE GENOMIC DNA]</scope>
    <source>
        <strain evidence="4 5">YIM MLB12</strain>
    </source>
</reference>
<dbReference type="Pfam" id="PF14246">
    <property type="entry name" value="TetR_C_7"/>
    <property type="match status" value="1"/>
</dbReference>